<reference evidence="1" key="1">
    <citation type="journal article" date="2020" name="Fungal Divers.">
        <title>Resolving the Mortierellaceae phylogeny through synthesis of multi-gene phylogenetics and phylogenomics.</title>
        <authorList>
            <person name="Vandepol N."/>
            <person name="Liber J."/>
            <person name="Desiro A."/>
            <person name="Na H."/>
            <person name="Kennedy M."/>
            <person name="Barry K."/>
            <person name="Grigoriev I.V."/>
            <person name="Miller A.N."/>
            <person name="O'Donnell K."/>
            <person name="Stajich J.E."/>
            <person name="Bonito G."/>
        </authorList>
    </citation>
    <scope>NUCLEOTIDE SEQUENCE</scope>
    <source>
        <strain evidence="1">KOD1015</strain>
    </source>
</reference>
<sequence length="68" mass="7285">AVRTEGSGLHMSIVDNTLPFLSDTGISVTLFADLVDGVRELVHSFLGVVFTFISDYSIVSRDPGAREG</sequence>
<organism evidence="1 2">
    <name type="scientific">Lunasporangiospora selenospora</name>
    <dbReference type="NCBI Taxonomy" id="979761"/>
    <lineage>
        <taxon>Eukaryota</taxon>
        <taxon>Fungi</taxon>
        <taxon>Fungi incertae sedis</taxon>
        <taxon>Mucoromycota</taxon>
        <taxon>Mortierellomycotina</taxon>
        <taxon>Mortierellomycetes</taxon>
        <taxon>Mortierellales</taxon>
        <taxon>Mortierellaceae</taxon>
        <taxon>Lunasporangiospora</taxon>
    </lineage>
</organism>
<dbReference type="EMBL" id="JAABOA010006073">
    <property type="protein sequence ID" value="KAF9570775.1"/>
    <property type="molecule type" value="Genomic_DNA"/>
</dbReference>
<evidence type="ECO:0000313" key="1">
    <source>
        <dbReference type="EMBL" id="KAF9570775.1"/>
    </source>
</evidence>
<proteinExistence type="predicted"/>
<evidence type="ECO:0000313" key="2">
    <source>
        <dbReference type="Proteomes" id="UP000780801"/>
    </source>
</evidence>
<comment type="caution">
    <text evidence="1">The sequence shown here is derived from an EMBL/GenBank/DDBJ whole genome shotgun (WGS) entry which is preliminary data.</text>
</comment>
<gene>
    <name evidence="1" type="ORF">BGW38_008707</name>
</gene>
<keyword evidence="2" id="KW-1185">Reference proteome</keyword>
<accession>A0A9P6FJY8</accession>
<feature type="non-terminal residue" evidence="1">
    <location>
        <position position="1"/>
    </location>
</feature>
<dbReference type="AlphaFoldDB" id="A0A9P6FJY8"/>
<protein>
    <submittedName>
        <fullName evidence="1">Uncharacterized protein</fullName>
    </submittedName>
</protein>
<name>A0A9P6FJY8_9FUNG</name>
<dbReference type="Proteomes" id="UP000780801">
    <property type="component" value="Unassembled WGS sequence"/>
</dbReference>